<feature type="signal peptide" evidence="1">
    <location>
        <begin position="1"/>
        <end position="18"/>
    </location>
</feature>
<accession>L7FNC8</accession>
<dbReference type="VEuPathDB" id="AmoebaDB:EIN_072060"/>
<dbReference type="RefSeq" id="XP_004254420.1">
    <property type="nucleotide sequence ID" value="XM_004254372.1"/>
</dbReference>
<organism evidence="2 3">
    <name type="scientific">Entamoeba invadens IP1</name>
    <dbReference type="NCBI Taxonomy" id="370355"/>
    <lineage>
        <taxon>Eukaryota</taxon>
        <taxon>Amoebozoa</taxon>
        <taxon>Evosea</taxon>
        <taxon>Archamoebae</taxon>
        <taxon>Mastigamoebida</taxon>
        <taxon>Entamoebidae</taxon>
        <taxon>Entamoeba</taxon>
    </lineage>
</organism>
<feature type="non-terminal residue" evidence="2">
    <location>
        <position position="123"/>
    </location>
</feature>
<dbReference type="EMBL" id="KB206837">
    <property type="protein sequence ID" value="ELP87649.1"/>
    <property type="molecule type" value="Genomic_DNA"/>
</dbReference>
<dbReference type="Proteomes" id="UP000014680">
    <property type="component" value="Unassembled WGS sequence"/>
</dbReference>
<keyword evidence="3" id="KW-1185">Reference proteome</keyword>
<proteinExistence type="predicted"/>
<reference evidence="2 3" key="1">
    <citation type="submission" date="2012-10" db="EMBL/GenBank/DDBJ databases">
        <authorList>
            <person name="Zafar N."/>
            <person name="Inman J."/>
            <person name="Hall N."/>
            <person name="Lorenzi H."/>
            <person name="Caler E."/>
        </authorList>
    </citation>
    <scope>NUCLEOTIDE SEQUENCE [LARGE SCALE GENOMIC DNA]</scope>
    <source>
        <strain evidence="2 3">IP1</strain>
    </source>
</reference>
<protein>
    <submittedName>
        <fullName evidence="2">Uncharacterized protein</fullName>
    </submittedName>
</protein>
<keyword evidence="1" id="KW-0732">Signal</keyword>
<evidence type="ECO:0000313" key="3">
    <source>
        <dbReference type="Proteomes" id="UP000014680"/>
    </source>
</evidence>
<name>L7FNC8_ENTIV</name>
<dbReference type="GeneID" id="14886630"/>
<feature type="chain" id="PRO_5003973792" evidence="1">
    <location>
        <begin position="19"/>
        <end position="123"/>
    </location>
</feature>
<evidence type="ECO:0000313" key="2">
    <source>
        <dbReference type="EMBL" id="ELP87649.1"/>
    </source>
</evidence>
<evidence type="ECO:0000256" key="1">
    <source>
        <dbReference type="SAM" id="SignalP"/>
    </source>
</evidence>
<dbReference type="KEGG" id="eiv:EIN_072060"/>
<dbReference type="AlphaFoldDB" id="L7FNC8"/>
<sequence length="123" mass="14211">MYFIIILLSCLILDTCEAKYSSKKPNRKAQNVVNNKLSHSNETKPLLMYDFAVTNYDFNEVNYTNRWECYGNVDNANIRILGLNRNTRCYVTTTFMFNTIGDKKYSRCGTQILITGPSQKTVI</sequence>
<gene>
    <name evidence="2" type="ORF">EIN_072060</name>
</gene>